<reference evidence="1 2" key="1">
    <citation type="submission" date="2018-03" db="EMBL/GenBank/DDBJ databases">
        <title>Genome sequence of Clostridium vincentii DSM 10228.</title>
        <authorList>
            <person name="Poehlein A."/>
            <person name="Daniel R."/>
        </authorList>
    </citation>
    <scope>NUCLEOTIDE SEQUENCE [LARGE SCALE GENOMIC DNA]</scope>
    <source>
        <strain evidence="1 2">DSM 10228</strain>
    </source>
</reference>
<keyword evidence="1" id="KW-0808">Transferase</keyword>
<dbReference type="SUPFAM" id="SSF51161">
    <property type="entry name" value="Trimeric LpxA-like enzymes"/>
    <property type="match status" value="1"/>
</dbReference>
<gene>
    <name evidence="1" type="primary">maa</name>
    <name evidence="1" type="ORF">CLVI_03810</name>
</gene>
<protein>
    <submittedName>
        <fullName evidence="1">Maltose O-acetyltransferase</fullName>
        <ecNumber evidence="1">2.3.1.79</ecNumber>
    </submittedName>
</protein>
<dbReference type="InterPro" id="IPR051159">
    <property type="entry name" value="Hexapeptide_acetyltransf"/>
</dbReference>
<evidence type="ECO:0000313" key="1">
    <source>
        <dbReference type="EMBL" id="PRR84083.1"/>
    </source>
</evidence>
<dbReference type="Gene3D" id="2.160.10.10">
    <property type="entry name" value="Hexapeptide repeat proteins"/>
    <property type="match status" value="1"/>
</dbReference>
<accession>A0A2T0BJS5</accession>
<proteinExistence type="predicted"/>
<dbReference type="PANTHER" id="PTHR23416">
    <property type="entry name" value="SIALIC ACID SYNTHASE-RELATED"/>
    <property type="match status" value="1"/>
</dbReference>
<dbReference type="Pfam" id="PF00132">
    <property type="entry name" value="Hexapep"/>
    <property type="match status" value="1"/>
</dbReference>
<dbReference type="AlphaFoldDB" id="A0A2T0BJS5"/>
<keyword evidence="1" id="KW-0012">Acyltransferase</keyword>
<dbReference type="CDD" id="cd04647">
    <property type="entry name" value="LbH_MAT_like"/>
    <property type="match status" value="1"/>
</dbReference>
<comment type="caution">
    <text evidence="1">The sequence shown here is derived from an EMBL/GenBank/DDBJ whole genome shotgun (WGS) entry which is preliminary data.</text>
</comment>
<dbReference type="GO" id="GO:0008925">
    <property type="term" value="F:maltose O-acetyltransferase activity"/>
    <property type="evidence" value="ECO:0007669"/>
    <property type="project" value="UniProtKB-EC"/>
</dbReference>
<evidence type="ECO:0000313" key="2">
    <source>
        <dbReference type="Proteomes" id="UP000239471"/>
    </source>
</evidence>
<dbReference type="RefSeq" id="WP_106058423.1">
    <property type="nucleotide sequence ID" value="NZ_PVXQ01000003.1"/>
</dbReference>
<dbReference type="EC" id="2.3.1.79" evidence="1"/>
<sequence>MNKIRKIFSVIQRWLVKKLVYVDDGLYMKYYTNYLRKIGVVIHGTPKFISPDAYFDGTDYSKIVIGDNVTISREVMFLTHDYSITSALASIGEKIPRGGGEVFFLKDITIGENCFIGARVSILPGTSIGDNVIIGTCSVVKGKIPNNSIVVGNPYEIIGKTDAYAMLHKKKNDYLIEK</sequence>
<keyword evidence="2" id="KW-1185">Reference proteome</keyword>
<name>A0A2T0BJS5_9CLOT</name>
<dbReference type="InterPro" id="IPR011004">
    <property type="entry name" value="Trimer_LpxA-like_sf"/>
</dbReference>
<dbReference type="EMBL" id="PVXQ01000003">
    <property type="protein sequence ID" value="PRR84083.1"/>
    <property type="molecule type" value="Genomic_DNA"/>
</dbReference>
<organism evidence="1 2">
    <name type="scientific">Clostridium vincentii</name>
    <dbReference type="NCBI Taxonomy" id="52704"/>
    <lineage>
        <taxon>Bacteria</taxon>
        <taxon>Bacillati</taxon>
        <taxon>Bacillota</taxon>
        <taxon>Clostridia</taxon>
        <taxon>Eubacteriales</taxon>
        <taxon>Clostridiaceae</taxon>
        <taxon>Clostridium</taxon>
    </lineage>
</organism>
<dbReference type="InterPro" id="IPR001451">
    <property type="entry name" value="Hexapep"/>
</dbReference>
<dbReference type="Proteomes" id="UP000239471">
    <property type="component" value="Unassembled WGS sequence"/>
</dbReference>
<dbReference type="OrthoDB" id="9801697at2"/>